<comment type="caution">
    <text evidence="7">The sequence shown here is derived from an EMBL/GenBank/DDBJ whole genome shotgun (WGS) entry which is preliminary data.</text>
</comment>
<reference evidence="8" key="1">
    <citation type="journal article" date="2019" name="Int. J. Syst. Evol. Microbiol.">
        <title>The Global Catalogue of Microorganisms (GCM) 10K type strain sequencing project: providing services to taxonomists for standard genome sequencing and annotation.</title>
        <authorList>
            <consortium name="The Broad Institute Genomics Platform"/>
            <consortium name="The Broad Institute Genome Sequencing Center for Infectious Disease"/>
            <person name="Wu L."/>
            <person name="Ma J."/>
        </authorList>
    </citation>
    <scope>NUCLEOTIDE SEQUENCE [LARGE SCALE GENOMIC DNA]</scope>
    <source>
        <strain evidence="8">KCTC 42224</strain>
    </source>
</reference>
<dbReference type="PANTHER" id="PTHR42742">
    <property type="entry name" value="TRANSCRIPTIONAL REPRESSOR MPRA"/>
    <property type="match status" value="1"/>
</dbReference>
<evidence type="ECO:0000256" key="5">
    <source>
        <dbReference type="ARBA" id="ARBA00038887"/>
    </source>
</evidence>
<evidence type="ECO:0000256" key="6">
    <source>
        <dbReference type="ARBA" id="ARBA00048451"/>
    </source>
</evidence>
<name>A0ABV7V2S0_9SPHN</name>
<dbReference type="RefSeq" id="WP_191322538.1">
    <property type="nucleotide sequence ID" value="NZ_BMZP01000001.1"/>
</dbReference>
<proteinExistence type="predicted"/>
<dbReference type="Pfam" id="PF00480">
    <property type="entry name" value="ROK"/>
    <property type="match status" value="1"/>
</dbReference>
<gene>
    <name evidence="7" type="ORF">ACFOOT_07540</name>
</gene>
<keyword evidence="8" id="KW-1185">Reference proteome</keyword>
<dbReference type="CDD" id="cd24067">
    <property type="entry name" value="ASKHA_NBD_ROK_BsFRK-like"/>
    <property type="match status" value="1"/>
</dbReference>
<organism evidence="7 8">
    <name type="scientific">Novosphingobium pokkalii</name>
    <dbReference type="NCBI Taxonomy" id="1770194"/>
    <lineage>
        <taxon>Bacteria</taxon>
        <taxon>Pseudomonadati</taxon>
        <taxon>Pseudomonadota</taxon>
        <taxon>Alphaproteobacteria</taxon>
        <taxon>Sphingomonadales</taxon>
        <taxon>Sphingomonadaceae</taxon>
        <taxon>Novosphingobium</taxon>
    </lineage>
</organism>
<evidence type="ECO:0000256" key="3">
    <source>
        <dbReference type="ARBA" id="ARBA00022833"/>
    </source>
</evidence>
<evidence type="ECO:0000256" key="1">
    <source>
        <dbReference type="ARBA" id="ARBA00001946"/>
    </source>
</evidence>
<accession>A0ABV7V2S0</accession>
<keyword evidence="4" id="KW-0460">Magnesium</keyword>
<comment type="cofactor">
    <cofactor evidence="1">
        <name>Mg(2+)</name>
        <dbReference type="ChEBI" id="CHEBI:18420"/>
    </cofactor>
</comment>
<dbReference type="InterPro" id="IPR043129">
    <property type="entry name" value="ATPase_NBD"/>
</dbReference>
<protein>
    <recommendedName>
        <fullName evidence="5">fructokinase</fullName>
        <ecNumber evidence="5">2.7.1.4</ecNumber>
    </recommendedName>
</protein>
<dbReference type="SUPFAM" id="SSF53067">
    <property type="entry name" value="Actin-like ATPase domain"/>
    <property type="match status" value="1"/>
</dbReference>
<dbReference type="EC" id="2.7.1.4" evidence="5"/>
<dbReference type="PANTHER" id="PTHR42742:SF3">
    <property type="entry name" value="FRUCTOKINASE"/>
    <property type="match status" value="1"/>
</dbReference>
<keyword evidence="3" id="KW-0862">Zinc</keyword>
<dbReference type="EMBL" id="JBHRYE010000011">
    <property type="protein sequence ID" value="MFC3671272.1"/>
    <property type="molecule type" value="Genomic_DNA"/>
</dbReference>
<keyword evidence="2" id="KW-0479">Metal-binding</keyword>
<comment type="catalytic activity">
    <reaction evidence="6">
        <text>D-fructose + ATP = D-fructose 6-phosphate + ADP + H(+)</text>
        <dbReference type="Rhea" id="RHEA:16125"/>
        <dbReference type="ChEBI" id="CHEBI:15378"/>
        <dbReference type="ChEBI" id="CHEBI:30616"/>
        <dbReference type="ChEBI" id="CHEBI:37721"/>
        <dbReference type="ChEBI" id="CHEBI:61527"/>
        <dbReference type="ChEBI" id="CHEBI:456216"/>
        <dbReference type="EC" id="2.7.1.4"/>
    </reaction>
</comment>
<evidence type="ECO:0000256" key="4">
    <source>
        <dbReference type="ARBA" id="ARBA00022842"/>
    </source>
</evidence>
<sequence length="306" mass="31457">MVETRVAGIELGGTKCIASLASADGTILAQHTLPTLSPAETLPPLAVLLEQWRRDLPFAAIGVGSFGPVELDPAAPNHGHITSTSKPGWRDTDVLGALRGGHDEPWGFDTDVNAAALAEGRWGAAQGLTDYAYVTVGTGVGVGLIVNGRPTRGLAHCELGHIRVARLTGDDWAGACPYHGDCVEGLASGPAIKARLGERPIHGIPADDPVWQAVAHPLAQMCHAMLLTTAPRRILFGGGVIQGQPQLIGLIHAGLRESVAGYMAVPEAEDYCCAPGLGDKAGPLGPVALALDALEAAAETGTRAAA</sequence>
<dbReference type="InterPro" id="IPR000600">
    <property type="entry name" value="ROK"/>
</dbReference>
<dbReference type="Proteomes" id="UP001595683">
    <property type="component" value="Unassembled WGS sequence"/>
</dbReference>
<evidence type="ECO:0000256" key="2">
    <source>
        <dbReference type="ARBA" id="ARBA00022723"/>
    </source>
</evidence>
<evidence type="ECO:0000313" key="8">
    <source>
        <dbReference type="Proteomes" id="UP001595683"/>
    </source>
</evidence>
<evidence type="ECO:0000313" key="7">
    <source>
        <dbReference type="EMBL" id="MFC3671272.1"/>
    </source>
</evidence>
<dbReference type="InterPro" id="IPR051804">
    <property type="entry name" value="Carb_Metab_Reg_Kinase/Isom"/>
</dbReference>
<dbReference type="Gene3D" id="3.30.420.40">
    <property type="match status" value="2"/>
</dbReference>